<keyword evidence="6" id="KW-1185">Reference proteome</keyword>
<dbReference type="EMBL" id="JACHWZ010000001">
    <property type="protein sequence ID" value="MBB3059260.1"/>
    <property type="molecule type" value="Genomic_DNA"/>
</dbReference>
<evidence type="ECO:0000313" key="6">
    <source>
        <dbReference type="Proteomes" id="UP000535937"/>
    </source>
</evidence>
<evidence type="ECO:0000256" key="3">
    <source>
        <dbReference type="ARBA" id="ARBA00023186"/>
    </source>
</evidence>
<organism evidence="5 6">
    <name type="scientific">Microbulbifer rhizosphaerae</name>
    <dbReference type="NCBI Taxonomy" id="1562603"/>
    <lineage>
        <taxon>Bacteria</taxon>
        <taxon>Pseudomonadati</taxon>
        <taxon>Pseudomonadota</taxon>
        <taxon>Gammaproteobacteria</taxon>
        <taxon>Cellvibrionales</taxon>
        <taxon>Microbulbiferaceae</taxon>
        <taxon>Microbulbifer</taxon>
    </lineage>
</organism>
<keyword evidence="4" id="KW-0963">Cytoplasm</keyword>
<evidence type="ECO:0000256" key="4">
    <source>
        <dbReference type="HAMAP-Rule" id="MF_01384"/>
    </source>
</evidence>
<comment type="subcellular location">
    <subcellularLocation>
        <location evidence="4">Cytoplasm</location>
    </subcellularLocation>
</comment>
<dbReference type="PANTHER" id="PTHR33643:SF1">
    <property type="entry name" value="UREASE ACCESSORY PROTEIN D"/>
    <property type="match status" value="1"/>
</dbReference>
<dbReference type="GO" id="GO:0005737">
    <property type="term" value="C:cytoplasm"/>
    <property type="evidence" value="ECO:0007669"/>
    <property type="project" value="UniProtKB-SubCell"/>
</dbReference>
<dbReference type="Proteomes" id="UP000535937">
    <property type="component" value="Unassembled WGS sequence"/>
</dbReference>
<comment type="caution">
    <text evidence="5">The sequence shown here is derived from an EMBL/GenBank/DDBJ whole genome shotgun (WGS) entry which is preliminary data.</text>
</comment>
<proteinExistence type="inferred from homology"/>
<sequence>MDSRWYAGLDLRFQESGGGCRLAHSRHRGPLYVQKPFYPEGRDLAHVYLLHPPGGLVSGDQLNIQVQAETGARALVTTTGAGRVYRARGDGLKQCQEVRLRLAAGSSLEWLPLENIVYPGADGRLDTVVELTGESRFAGWEITSLGLPACGESFGAGALTQRLEIRRDGLPLFVERLDLDQNGAGADLLSAAAGLRGFPVTGLLVMGPFARAPDESVLAQCRTLLRETAPDCLGAITAVGEFQVVRCLGRCAFAVRQLLARLWALLRPPLLGREACPPRIWST</sequence>
<dbReference type="GO" id="GO:0016151">
    <property type="term" value="F:nickel cation binding"/>
    <property type="evidence" value="ECO:0007669"/>
    <property type="project" value="UniProtKB-UniRule"/>
</dbReference>
<dbReference type="AlphaFoldDB" id="A0A7W4Z8L0"/>
<gene>
    <name evidence="4" type="primary">ureD</name>
    <name evidence="5" type="ORF">FHS09_000061</name>
</gene>
<comment type="function">
    <text evidence="4">Required for maturation of urease via the functional incorporation of the urease nickel metallocenter.</text>
</comment>
<keyword evidence="2 4" id="KW-0996">Nickel insertion</keyword>
<dbReference type="HAMAP" id="MF_01384">
    <property type="entry name" value="UreD"/>
    <property type="match status" value="1"/>
</dbReference>
<accession>A0A7W4Z8L0</accession>
<dbReference type="PANTHER" id="PTHR33643">
    <property type="entry name" value="UREASE ACCESSORY PROTEIN D"/>
    <property type="match status" value="1"/>
</dbReference>
<keyword evidence="3 4" id="KW-0143">Chaperone</keyword>
<reference evidence="5 6" key="1">
    <citation type="submission" date="2020-08" db="EMBL/GenBank/DDBJ databases">
        <title>Genomic Encyclopedia of Type Strains, Phase III (KMG-III): the genomes of soil and plant-associated and newly described type strains.</title>
        <authorList>
            <person name="Whitman W."/>
        </authorList>
    </citation>
    <scope>NUCLEOTIDE SEQUENCE [LARGE SCALE GENOMIC DNA]</scope>
    <source>
        <strain evidence="5 6">CECT 8799</strain>
    </source>
</reference>
<name>A0A7W4Z8L0_9GAMM</name>
<protein>
    <recommendedName>
        <fullName evidence="4">Urease accessory protein UreD</fullName>
    </recommendedName>
</protein>
<evidence type="ECO:0000256" key="1">
    <source>
        <dbReference type="ARBA" id="ARBA00007177"/>
    </source>
</evidence>
<evidence type="ECO:0000256" key="2">
    <source>
        <dbReference type="ARBA" id="ARBA00022988"/>
    </source>
</evidence>
<evidence type="ECO:0000313" key="5">
    <source>
        <dbReference type="EMBL" id="MBB3059260.1"/>
    </source>
</evidence>
<dbReference type="Pfam" id="PF01774">
    <property type="entry name" value="UreD"/>
    <property type="match status" value="1"/>
</dbReference>
<comment type="similarity">
    <text evidence="1 4">Belongs to the UreD family.</text>
</comment>
<comment type="subunit">
    <text evidence="4">UreD, UreF and UreG form a complex that acts as a GTP-hydrolysis-dependent molecular chaperone, activating the urease apoprotein by helping to assemble the nickel containing metallocenter of UreC. The UreE protein probably delivers the nickel.</text>
</comment>
<dbReference type="InterPro" id="IPR002669">
    <property type="entry name" value="UreD"/>
</dbReference>